<dbReference type="InterPro" id="IPR036188">
    <property type="entry name" value="FAD/NAD-bd_sf"/>
</dbReference>
<dbReference type="RefSeq" id="WP_220640137.1">
    <property type="nucleotide sequence ID" value="NZ_CP080429.1"/>
</dbReference>
<dbReference type="InterPro" id="IPR001155">
    <property type="entry name" value="OxRdtase_FMN_N"/>
</dbReference>
<keyword evidence="3" id="KW-0560">Oxidoreductase</keyword>
<dbReference type="Gene3D" id="3.30.9.20">
    <property type="match status" value="1"/>
</dbReference>
<dbReference type="InterPro" id="IPR044152">
    <property type="entry name" value="YqjM-like"/>
</dbReference>
<protein>
    <submittedName>
        <fullName evidence="3">FAD-dependent monooxygenase</fullName>
    </submittedName>
</protein>
<organism evidence="3 4">
    <name type="scientific">Flavobacterium litorale</name>
    <dbReference type="NCBI Taxonomy" id="2856519"/>
    <lineage>
        <taxon>Bacteria</taxon>
        <taxon>Pseudomonadati</taxon>
        <taxon>Bacteroidota</taxon>
        <taxon>Flavobacteriia</taxon>
        <taxon>Flavobacteriales</taxon>
        <taxon>Flavobacteriaceae</taxon>
        <taxon>Flavobacterium</taxon>
    </lineage>
</organism>
<dbReference type="Pfam" id="PF01494">
    <property type="entry name" value="FAD_binding_3"/>
    <property type="match status" value="1"/>
</dbReference>
<feature type="domain" description="FAD-binding" evidence="2">
    <location>
        <begin position="125"/>
        <end position="317"/>
    </location>
</feature>
<name>A0ABX8V4P3_9FLAO</name>
<keyword evidence="4" id="KW-1185">Reference proteome</keyword>
<proteinExistence type="predicted"/>
<dbReference type="CDD" id="cd02932">
    <property type="entry name" value="OYE_YqiM_FMN"/>
    <property type="match status" value="1"/>
</dbReference>
<evidence type="ECO:0000313" key="4">
    <source>
        <dbReference type="Proteomes" id="UP000825381"/>
    </source>
</evidence>
<dbReference type="SUPFAM" id="SSF51395">
    <property type="entry name" value="FMN-linked oxidoreductases"/>
    <property type="match status" value="1"/>
</dbReference>
<feature type="domain" description="NADH:flavin oxidoreductase/NADH oxidase N-terminal" evidence="1">
    <location>
        <begin position="389"/>
        <end position="719"/>
    </location>
</feature>
<keyword evidence="3" id="KW-0503">Monooxygenase</keyword>
<sequence length="770" mass="86823">MKIRVIGGGPGGLYFSILLKKAKPEYDISVYERNKADDSFGFGVVFSDETLSEFLTRDPDSYDLIRSEFAYWDELDVARDGEKVRITGNGFCGCSRKTLLQLLQQRCRDVGVTLHFEANVTDLSQFSDADIIVAADGINSGIREQFTEDFGTEVEMKSNRFVWMGSTRPLDAFTYFFRSTPYGTFVAHTYQYEEGMSTWIFETTDATWQKAGFDVTDEAATIAKLSELFKEELDGHGLISNRSHWRQFPAITNKKWHKDNIVLLGDAKATAHYSIGSGTKLAMECAIALADSVIKHTNNIPAVFENYEKLRRNRVEMIQHAANVSLDWFEHMDRHMQHDFMKFAFSTMTRAKKVTFENLGLRDASFTQKVLEAFNKKEGNNNLHTPAAFTPYKLRQMELDNRIVMSPMEQYSAEEGVVNDWHLMHYGSRATGGLGLILTEAAAISLTGRITLGCAGIWSKKQTLAWKRVVNFVHQNSTAKIGIQIGHSGRKGAMQYYWDYKNEAINNPWELISASPIPFSEKMGTPKEMTIADMDTITTEFVNATKNANKAGFDMIELQAHHGFLLASFLSPLTNIRTDEFGGSIQNRLKFPLRVFKAMREAFPQEKPMSVRISASDWAENGITEDDVLAIATAFKEAGADIINVSTGLTVAHEKPAIGRMWQTPFSDMVRNEANVPTITAGYIQDIDQINTILLNGRADLVALGKTLLLDPYFVRNAQAYEKYKANNIEELGIPKPYMSAVPHFYPYIAGQRRTMENMKKALKPLTHKK</sequence>
<dbReference type="PANTHER" id="PTHR43303">
    <property type="entry name" value="NADPH DEHYDROGENASE C23G7.10C-RELATED"/>
    <property type="match status" value="1"/>
</dbReference>
<dbReference type="EMBL" id="CP080429">
    <property type="protein sequence ID" value="QYJ67792.1"/>
    <property type="molecule type" value="Genomic_DNA"/>
</dbReference>
<dbReference type="Gene3D" id="3.20.20.70">
    <property type="entry name" value="Aldolase class I"/>
    <property type="match status" value="1"/>
</dbReference>
<evidence type="ECO:0000259" key="2">
    <source>
        <dbReference type="Pfam" id="PF01494"/>
    </source>
</evidence>
<evidence type="ECO:0000313" key="3">
    <source>
        <dbReference type="EMBL" id="QYJ67792.1"/>
    </source>
</evidence>
<dbReference type="Gene3D" id="3.50.50.60">
    <property type="entry name" value="FAD/NAD(P)-binding domain"/>
    <property type="match status" value="1"/>
</dbReference>
<dbReference type="PANTHER" id="PTHR43303:SF3">
    <property type="entry name" value="BLR3436 PROTEIN"/>
    <property type="match status" value="1"/>
</dbReference>
<dbReference type="InterPro" id="IPR002938">
    <property type="entry name" value="FAD-bd"/>
</dbReference>
<dbReference type="Pfam" id="PF00724">
    <property type="entry name" value="Oxidored_FMN"/>
    <property type="match status" value="1"/>
</dbReference>
<dbReference type="GO" id="GO:0004497">
    <property type="term" value="F:monooxygenase activity"/>
    <property type="evidence" value="ECO:0007669"/>
    <property type="project" value="UniProtKB-KW"/>
</dbReference>
<dbReference type="InterPro" id="IPR013785">
    <property type="entry name" value="Aldolase_TIM"/>
</dbReference>
<accession>A0ABX8V4P3</accession>
<evidence type="ECO:0000259" key="1">
    <source>
        <dbReference type="Pfam" id="PF00724"/>
    </source>
</evidence>
<gene>
    <name evidence="3" type="ORF">K1I41_09600</name>
</gene>
<reference evidence="3 4" key="1">
    <citation type="submission" date="2021-07" db="EMBL/GenBank/DDBJ databases">
        <title>Flavobacterium WSW3-B6 sp.nov, isolated from seaweed.</title>
        <authorList>
            <person name="Muhammad N."/>
            <person name="Ho H."/>
            <person name="Lee Y.-J."/>
            <person name="Nguyen T."/>
            <person name="Ho J."/>
            <person name="Kim S.-G."/>
        </authorList>
    </citation>
    <scope>NUCLEOTIDE SEQUENCE [LARGE SCALE GENOMIC DNA]</scope>
    <source>
        <strain evidence="3 4">WSW3-B6</strain>
    </source>
</reference>
<dbReference type="Proteomes" id="UP000825381">
    <property type="component" value="Chromosome"/>
</dbReference>
<dbReference type="PRINTS" id="PR00420">
    <property type="entry name" value="RNGMNOXGNASE"/>
</dbReference>
<dbReference type="SUPFAM" id="SSF51905">
    <property type="entry name" value="FAD/NAD(P)-binding domain"/>
    <property type="match status" value="1"/>
</dbReference>